<proteinExistence type="predicted"/>
<feature type="domain" description="OmpA-like" evidence="2">
    <location>
        <begin position="177"/>
        <end position="294"/>
    </location>
</feature>
<dbReference type="SUPFAM" id="SSF103088">
    <property type="entry name" value="OmpA-like"/>
    <property type="match status" value="1"/>
</dbReference>
<dbReference type="InterPro" id="IPR050330">
    <property type="entry name" value="Bact_OuterMem_StrucFunc"/>
</dbReference>
<comment type="caution">
    <text evidence="3">The sequence shown here is derived from an EMBL/GenBank/DDBJ whole genome shotgun (WGS) entry which is preliminary data.</text>
</comment>
<reference evidence="3 4" key="1">
    <citation type="submission" date="2018-07" db="EMBL/GenBank/DDBJ databases">
        <title>Genomic Encyclopedia of Type Strains, Phase IV (KMG-IV): sequencing the most valuable type-strain genomes for metagenomic binning, comparative biology and taxonomic classification.</title>
        <authorList>
            <person name="Goeker M."/>
        </authorList>
    </citation>
    <scope>NUCLEOTIDE SEQUENCE [LARGE SCALE GENOMIC DNA]</scope>
    <source>
        <strain evidence="3 4">DSM 101478</strain>
    </source>
</reference>
<dbReference type="GO" id="GO:0016020">
    <property type="term" value="C:membrane"/>
    <property type="evidence" value="ECO:0007669"/>
    <property type="project" value="UniProtKB-UniRule"/>
</dbReference>
<dbReference type="EMBL" id="QRAO01000003">
    <property type="protein sequence ID" value="RDK85278.1"/>
    <property type="molecule type" value="Genomic_DNA"/>
</dbReference>
<evidence type="ECO:0000313" key="4">
    <source>
        <dbReference type="Proteomes" id="UP000255317"/>
    </source>
</evidence>
<dbReference type="InterPro" id="IPR006665">
    <property type="entry name" value="OmpA-like"/>
</dbReference>
<accession>A0A370QA78</accession>
<dbReference type="RefSeq" id="WP_170134754.1">
    <property type="nucleotide sequence ID" value="NZ_QRAO01000003.1"/>
</dbReference>
<protein>
    <submittedName>
        <fullName evidence="3">OmpA family protein</fullName>
    </submittedName>
</protein>
<dbReference type="PANTHER" id="PTHR30329">
    <property type="entry name" value="STATOR ELEMENT OF FLAGELLAR MOTOR COMPLEX"/>
    <property type="match status" value="1"/>
</dbReference>
<evidence type="ECO:0000256" key="1">
    <source>
        <dbReference type="PROSITE-ProRule" id="PRU00473"/>
    </source>
</evidence>
<keyword evidence="1" id="KW-0472">Membrane</keyword>
<dbReference type="Pfam" id="PF00691">
    <property type="entry name" value="OmpA"/>
    <property type="match status" value="1"/>
</dbReference>
<organism evidence="3 4">
    <name type="scientific">Marinirhabdus gelatinilytica</name>
    <dbReference type="NCBI Taxonomy" id="1703343"/>
    <lineage>
        <taxon>Bacteria</taxon>
        <taxon>Pseudomonadati</taxon>
        <taxon>Bacteroidota</taxon>
        <taxon>Flavobacteriia</taxon>
        <taxon>Flavobacteriales</taxon>
        <taxon>Flavobacteriaceae</taxon>
    </lineage>
</organism>
<gene>
    <name evidence="3" type="ORF">C8D94_10396</name>
</gene>
<sequence length="294" mass="32825">MALNKNNEINQVIKDTSQPKYQEDTLPLVKETQTTNQNVNSSNTIINQGLTAITQEGDVLFKYSENIVIQKNSDVVIIPEKTQGFKYKLNSYLLEYPDTELVIESKYSAEENIETPNYGALRAQKIKSLLLQAGVSPERIVIKPHITPIDFKGDGTFNNAFSFTIQPLNLERVIALENEVPESMTIYPNFSGSGILISPTLEKAMQEVKTALENNPNLKITVVGHTDNVGNALDNHKIGLDFARQMRWYLIAKGGIAKEKVVAISEGESQAIASNNTEKGRRLNQRIELKFSLD</sequence>
<dbReference type="AlphaFoldDB" id="A0A370QA78"/>
<keyword evidence="4" id="KW-1185">Reference proteome</keyword>
<dbReference type="PANTHER" id="PTHR30329:SF21">
    <property type="entry name" value="LIPOPROTEIN YIAD-RELATED"/>
    <property type="match status" value="1"/>
</dbReference>
<dbReference type="CDD" id="cd07185">
    <property type="entry name" value="OmpA_C-like"/>
    <property type="match status" value="1"/>
</dbReference>
<name>A0A370QA78_9FLAO</name>
<dbReference type="PROSITE" id="PS51123">
    <property type="entry name" value="OMPA_2"/>
    <property type="match status" value="1"/>
</dbReference>
<dbReference type="Proteomes" id="UP000255317">
    <property type="component" value="Unassembled WGS sequence"/>
</dbReference>
<dbReference type="Gene3D" id="3.30.1330.60">
    <property type="entry name" value="OmpA-like domain"/>
    <property type="match status" value="1"/>
</dbReference>
<evidence type="ECO:0000259" key="2">
    <source>
        <dbReference type="PROSITE" id="PS51123"/>
    </source>
</evidence>
<evidence type="ECO:0000313" key="3">
    <source>
        <dbReference type="EMBL" id="RDK85278.1"/>
    </source>
</evidence>
<dbReference type="InterPro" id="IPR036737">
    <property type="entry name" value="OmpA-like_sf"/>
</dbReference>